<feature type="coiled-coil region" evidence="5">
    <location>
        <begin position="450"/>
        <end position="477"/>
    </location>
</feature>
<keyword evidence="7" id="KW-1185">Reference proteome</keyword>
<feature type="coiled-coil region" evidence="5">
    <location>
        <begin position="93"/>
        <end position="190"/>
    </location>
</feature>
<reference evidence="6" key="1">
    <citation type="submission" date="2023-07" db="EMBL/GenBank/DDBJ databases">
        <title>Chromosome-level genome assembly of Artemia franciscana.</title>
        <authorList>
            <person name="Jo E."/>
        </authorList>
    </citation>
    <scope>NUCLEOTIDE SEQUENCE</scope>
    <source>
        <tissue evidence="6">Whole body</tissue>
    </source>
</reference>
<protein>
    <recommendedName>
        <fullName evidence="2">Coiled-coil domain-containing protein 39</fullName>
    </recommendedName>
</protein>
<evidence type="ECO:0000256" key="2">
    <source>
        <dbReference type="ARBA" id="ARBA00016725"/>
    </source>
</evidence>
<dbReference type="PANTHER" id="PTHR18962:SF0">
    <property type="entry name" value="COILED-COIL DOMAIN-CONTAINING PROTEIN 39"/>
    <property type="match status" value="1"/>
</dbReference>
<comment type="function">
    <text evidence="4">Required for assembly of dynein regulatory complex (DRC) and inner dynein arm (IDA) complexes, which are responsible for ciliary beat regulation, thereby playing a central role in motility in cilia and flagella. Probably acts together with CCDC40 to form a molecular ruler that determines the 96 nanometer (nm) repeat length and arrangements of components in cilia and flagella. Not required for outer dynein arm complexes assembly.</text>
</comment>
<dbReference type="AlphaFoldDB" id="A0AA88I2G6"/>
<dbReference type="GO" id="GO:0036159">
    <property type="term" value="P:inner dynein arm assembly"/>
    <property type="evidence" value="ECO:0007669"/>
    <property type="project" value="InterPro"/>
</dbReference>
<dbReference type="Proteomes" id="UP001187531">
    <property type="component" value="Unassembled WGS sequence"/>
</dbReference>
<dbReference type="GO" id="GO:0005930">
    <property type="term" value="C:axoneme"/>
    <property type="evidence" value="ECO:0007669"/>
    <property type="project" value="InterPro"/>
</dbReference>
<comment type="similarity">
    <text evidence="1">Belongs to the CCDC39 family.</text>
</comment>
<keyword evidence="3 5" id="KW-0175">Coiled coil</keyword>
<evidence type="ECO:0000313" key="7">
    <source>
        <dbReference type="Proteomes" id="UP001187531"/>
    </source>
</evidence>
<dbReference type="Pfam" id="PF24161">
    <property type="entry name" value="CCDC39"/>
    <property type="match status" value="1"/>
</dbReference>
<dbReference type="PANTHER" id="PTHR18962">
    <property type="entry name" value="COILED-COIL DOMAIN-CONTAINING PROTEIN 39"/>
    <property type="match status" value="1"/>
</dbReference>
<gene>
    <name evidence="6" type="ORF">QYM36_004227</name>
</gene>
<feature type="coiled-coil region" evidence="5">
    <location>
        <begin position="555"/>
        <end position="600"/>
    </location>
</feature>
<evidence type="ECO:0000313" key="6">
    <source>
        <dbReference type="EMBL" id="KAK2720274.1"/>
    </source>
</evidence>
<evidence type="ECO:0000256" key="4">
    <source>
        <dbReference type="ARBA" id="ARBA00045182"/>
    </source>
</evidence>
<sequence length="881" mass="102809">MVNELRLKLSKEEASYNFSTERIKNAETALKTSNSLFRSLKETRMEMQKKVESNNEWLEKEIEETERLNLILTDINEDTKEKEQSISIFKEKQNVLQNKIKAYEVNLSQYRCEVKDLTLEDEQQEKIYQGLLKKAKEGNKIVQNLEATLQSLNREKEEKISTVESLQKRNDAANEDIENVHHKLDQELSERNYLLKQWEAAFLQCEIVDADLCNYEQVLTAKKEEAGVKKAETSQKEKELEISQEKLKKAKQRRNKSIAELDEAKLKLQEQNNILMQLENEKRLNVSKIDNVKNEIKSLDAEKVQTGNDIKQVQRKIQLALLKEESLKESLKNIEEHGRSTEEMVKDVQKLVKEEEKHIESIQGSIEALNVAKSRMVSQLSDLESRTKQVSLEISCAKKSKERITKENNKIRQMNESLEEAIYKASFELLIATQSLERLMETDAESSEKHEQWRVRIDSLNEDIKEKKRILLILRQELLTSQAHVMHQLRMYENEQRSCKTMMEEEERLRSLDAALKSQMKEQDKDIYKKQLEIGLLKLHIQHKQKLLTAKSKRVLNIEQRKRNLEEIIEKRSTELKNEEKRLKCEIKVAKEELSKFRNLENLKISQTNKLIARYELVMKSITSGEEENIPQSEIKSEAYCIIKLAQEKEEVRQCLLNLENEVDELKNNLRALKNTADLVQASNSSYRAIAVRGTLSEEWKEEEEQKLQEKLKLERLLKTRQGGIETLKANIMKLETEMIQLEAKNVEIVKEVEILRQKEKHCQFELANYKGKIGRTMMLIEKIRTEIRKKCRTHSKTEQEMLVECQELRLKQMEAQELLSKMSKETSSVQSEPLENGTTCLNGITTMTSEGLMLDLETGRVSLSVDLGPLGMMSDNKHDS</sequence>
<feature type="coiled-coil region" evidence="5">
    <location>
        <begin position="233"/>
        <end position="316"/>
    </location>
</feature>
<evidence type="ECO:0000256" key="3">
    <source>
        <dbReference type="ARBA" id="ARBA00023054"/>
    </source>
</evidence>
<organism evidence="6 7">
    <name type="scientific">Artemia franciscana</name>
    <name type="common">Brine shrimp</name>
    <name type="synonym">Artemia sanfranciscana</name>
    <dbReference type="NCBI Taxonomy" id="6661"/>
    <lineage>
        <taxon>Eukaryota</taxon>
        <taxon>Metazoa</taxon>
        <taxon>Ecdysozoa</taxon>
        <taxon>Arthropoda</taxon>
        <taxon>Crustacea</taxon>
        <taxon>Branchiopoda</taxon>
        <taxon>Anostraca</taxon>
        <taxon>Artemiidae</taxon>
        <taxon>Artemia</taxon>
    </lineage>
</organism>
<comment type="caution">
    <text evidence="6">The sequence shown here is derived from an EMBL/GenBank/DDBJ whole genome shotgun (WGS) entry which is preliminary data.</text>
</comment>
<accession>A0AA88I2G6</accession>
<feature type="coiled-coil region" evidence="5">
    <location>
        <begin position="642"/>
        <end position="759"/>
    </location>
</feature>
<dbReference type="EMBL" id="JAVRJZ010000007">
    <property type="protein sequence ID" value="KAK2720274.1"/>
    <property type="molecule type" value="Genomic_DNA"/>
</dbReference>
<evidence type="ECO:0000256" key="5">
    <source>
        <dbReference type="SAM" id="Coils"/>
    </source>
</evidence>
<evidence type="ECO:0000256" key="1">
    <source>
        <dbReference type="ARBA" id="ARBA00005805"/>
    </source>
</evidence>
<dbReference type="GO" id="GO:0060285">
    <property type="term" value="P:cilium-dependent cell motility"/>
    <property type="evidence" value="ECO:0007669"/>
    <property type="project" value="TreeGrafter"/>
</dbReference>
<dbReference type="InterPro" id="IPR033290">
    <property type="entry name" value="CCDC39"/>
</dbReference>
<name>A0AA88I2G6_ARTSF</name>
<dbReference type="GO" id="GO:0005576">
    <property type="term" value="C:extracellular region"/>
    <property type="evidence" value="ECO:0007669"/>
    <property type="project" value="GOC"/>
</dbReference>
<feature type="coiled-coil region" evidence="5">
    <location>
        <begin position="797"/>
        <end position="826"/>
    </location>
</feature>
<proteinExistence type="inferred from homology"/>
<dbReference type="GO" id="GO:0060287">
    <property type="term" value="P:epithelial cilium movement involved in determination of left/right asymmetry"/>
    <property type="evidence" value="ECO:0007669"/>
    <property type="project" value="TreeGrafter"/>
</dbReference>